<evidence type="ECO:0000256" key="3">
    <source>
        <dbReference type="SAM" id="SignalP"/>
    </source>
</evidence>
<dbReference type="Proteomes" id="UP000054075">
    <property type="component" value="Unassembled WGS sequence"/>
</dbReference>
<dbReference type="PANTHER" id="PTHR30035">
    <property type="entry name" value="LIPOPROTEIN VACJ-RELATED"/>
    <property type="match status" value="1"/>
</dbReference>
<sequence>MYRKLLGFCLLLLIASSVFAVDSDNGVNNDPYENYNRHAFKLNQTLDKVFFKPIATVYKTILPWPVTKGINNFFSNLEQLPTIVNDLLQGEFYDATSDAWRFLINSTVGIVGFVDVASRIGLPDHHQDFGITLAKWGYTSSAYLVVPILGPRTVRDTLSWGMDYGVFSVYLYINDVAWRNALTAGSFINARSQLLDFDQTIKQVSFDPYIFQRNAYLQRRNYLIRRRNLTLDEYCENDDETE</sequence>
<name>A8PPH0_9COXI</name>
<gene>
    <name evidence="4" type="ORF">RICGR_1297</name>
</gene>
<dbReference type="eggNOG" id="COG2853">
    <property type="taxonomic scope" value="Bacteria"/>
</dbReference>
<dbReference type="STRING" id="59196.RICGR_1297"/>
<dbReference type="PANTHER" id="PTHR30035:SF3">
    <property type="entry name" value="INTERMEMBRANE PHOSPHOLIPID TRANSPORT SYSTEM LIPOPROTEIN MLAA"/>
    <property type="match status" value="1"/>
</dbReference>
<dbReference type="GO" id="GO:0120010">
    <property type="term" value="P:intermembrane phospholipid transfer"/>
    <property type="evidence" value="ECO:0007669"/>
    <property type="project" value="TreeGrafter"/>
</dbReference>
<evidence type="ECO:0000313" key="5">
    <source>
        <dbReference type="Proteomes" id="UP000054075"/>
    </source>
</evidence>
<reference evidence="4" key="1">
    <citation type="submission" date="2006-04" db="EMBL/GenBank/DDBJ databases">
        <authorList>
            <person name="Seshadri R."/>
            <person name="Federici B.A."/>
        </authorList>
    </citation>
    <scope>NUCLEOTIDE SEQUENCE [LARGE SCALE GENOMIC DNA]</scope>
</reference>
<reference evidence="4" key="2">
    <citation type="submission" date="2007-10" db="EMBL/GenBank/DDBJ databases">
        <authorList>
            <person name="Myers G.S."/>
        </authorList>
    </citation>
    <scope>NUCLEOTIDE SEQUENCE [LARGE SCALE GENOMIC DNA]</scope>
</reference>
<dbReference type="AlphaFoldDB" id="A8PPH0"/>
<protein>
    <submittedName>
        <fullName evidence="4">VacJ family lipoprotein</fullName>
    </submittedName>
</protein>
<dbReference type="GO" id="GO:0016020">
    <property type="term" value="C:membrane"/>
    <property type="evidence" value="ECO:0007669"/>
    <property type="project" value="InterPro"/>
</dbReference>
<dbReference type="InterPro" id="IPR007428">
    <property type="entry name" value="MlaA"/>
</dbReference>
<evidence type="ECO:0000256" key="1">
    <source>
        <dbReference type="ARBA" id="ARBA00010634"/>
    </source>
</evidence>
<accession>A8PPH0</accession>
<feature type="signal peptide" evidence="3">
    <location>
        <begin position="1"/>
        <end position="20"/>
    </location>
</feature>
<comment type="similarity">
    <text evidence="1">Belongs to the MlaA family.</text>
</comment>
<dbReference type="EMBL" id="AAQJ02000001">
    <property type="protein sequence ID" value="EDP46942.1"/>
    <property type="molecule type" value="Genomic_DNA"/>
</dbReference>
<proteinExistence type="inferred from homology"/>
<feature type="chain" id="PRO_5002727898" evidence="3">
    <location>
        <begin position="21"/>
        <end position="242"/>
    </location>
</feature>
<organism evidence="4 5">
    <name type="scientific">Rickettsiella grylli</name>
    <dbReference type="NCBI Taxonomy" id="59196"/>
    <lineage>
        <taxon>Bacteria</taxon>
        <taxon>Pseudomonadati</taxon>
        <taxon>Pseudomonadota</taxon>
        <taxon>Gammaproteobacteria</taxon>
        <taxon>Legionellales</taxon>
        <taxon>Coxiellaceae</taxon>
        <taxon>Rickettsiella</taxon>
    </lineage>
</organism>
<dbReference type="PRINTS" id="PR01805">
    <property type="entry name" value="VACJLIPOPROT"/>
</dbReference>
<dbReference type="RefSeq" id="WP_006035906.1">
    <property type="nucleotide sequence ID" value="NZ_AAQJ02000001.1"/>
</dbReference>
<comment type="caution">
    <text evidence="4">The sequence shown here is derived from an EMBL/GenBank/DDBJ whole genome shotgun (WGS) entry which is preliminary data.</text>
</comment>
<keyword evidence="4" id="KW-0449">Lipoprotein</keyword>
<keyword evidence="2 3" id="KW-0732">Signal</keyword>
<dbReference type="OrthoDB" id="9785326at2"/>
<evidence type="ECO:0000256" key="2">
    <source>
        <dbReference type="ARBA" id="ARBA00022729"/>
    </source>
</evidence>
<evidence type="ECO:0000313" key="4">
    <source>
        <dbReference type="EMBL" id="EDP46942.1"/>
    </source>
</evidence>
<keyword evidence="5" id="KW-1185">Reference proteome</keyword>
<dbReference type="Pfam" id="PF04333">
    <property type="entry name" value="MlaA"/>
    <property type="match status" value="1"/>
</dbReference>